<dbReference type="AlphaFoldDB" id="A0A9J6QRT3"/>
<sequence>MVKRLEKREQLGKVWYTPITQDREEAVEKKLRLLHGSFFGKPIVKFEVNARKDVYVPYCYLVYHFHAERGILFRKNGLEKVGDAGVIFDLNEAHPFQYDVYESGGLKLTKKIAGSLKRTALPAGISQQQMQEQTEEYIQDKIMKRFYGRPGQLELKKQQYFFRPAVELQIVYKNGAVNKRYAYLDDFGVESEHILGLKYRVENNF</sequence>
<evidence type="ECO:0000313" key="2">
    <source>
        <dbReference type="Proteomes" id="UP001065549"/>
    </source>
</evidence>
<comment type="caution">
    <text evidence="1">The sequence shown here is derived from an EMBL/GenBank/DDBJ whole genome shotgun (WGS) entry which is preliminary data.</text>
</comment>
<accession>A0A9J6QRT3</accession>
<name>A0A9J6QRT3_9FIRM</name>
<gene>
    <name evidence="1" type="ORF">OBO34_01620</name>
</gene>
<dbReference type="RefSeq" id="WP_253020565.1">
    <property type="nucleotide sequence ID" value="NZ_JAJAGH010000005.1"/>
</dbReference>
<dbReference type="EMBL" id="JAOSHN010000001">
    <property type="protein sequence ID" value="MCU7377047.1"/>
    <property type="molecule type" value="Genomic_DNA"/>
</dbReference>
<evidence type="ECO:0000313" key="1">
    <source>
        <dbReference type="EMBL" id="MCU7377047.1"/>
    </source>
</evidence>
<reference evidence="1" key="1">
    <citation type="submission" date="2022-09" db="EMBL/GenBank/DDBJ databases">
        <title>Culturomic study of gut microbiota in children with autism spectrum disorder.</title>
        <authorList>
            <person name="Efimov B.A."/>
            <person name="Chaplin A.V."/>
            <person name="Sokolova S.R."/>
            <person name="Pikina A.P."/>
            <person name="Korzhanova M."/>
            <person name="Belova V."/>
            <person name="Korostin D."/>
        </authorList>
    </citation>
    <scope>NUCLEOTIDE SEQUENCE</scope>
    <source>
        <strain evidence="1">ASD5510</strain>
    </source>
</reference>
<protein>
    <submittedName>
        <fullName evidence="1">Uncharacterized protein</fullName>
    </submittedName>
</protein>
<keyword evidence="2" id="KW-1185">Reference proteome</keyword>
<organism evidence="1 2">
    <name type="scientific">Hominibacterium faecale</name>
    <dbReference type="NCBI Taxonomy" id="2839743"/>
    <lineage>
        <taxon>Bacteria</taxon>
        <taxon>Bacillati</taxon>
        <taxon>Bacillota</taxon>
        <taxon>Clostridia</taxon>
        <taxon>Peptostreptococcales</taxon>
        <taxon>Anaerovoracaceae</taxon>
        <taxon>Hominibacterium</taxon>
    </lineage>
</organism>
<dbReference type="Proteomes" id="UP001065549">
    <property type="component" value="Unassembled WGS sequence"/>
</dbReference>
<proteinExistence type="predicted"/>